<dbReference type="PIRSF" id="PIRSF000654">
    <property type="entry name" value="Integrin-linked_kinase"/>
    <property type="match status" value="1"/>
</dbReference>
<dbReference type="SMART" id="SM00248">
    <property type="entry name" value="ANK"/>
    <property type="match status" value="2"/>
</dbReference>
<dbReference type="Gene3D" id="1.25.40.20">
    <property type="entry name" value="Ankyrin repeat-containing domain"/>
    <property type="match status" value="1"/>
</dbReference>
<dbReference type="SMART" id="SM00220">
    <property type="entry name" value="S_TKc"/>
    <property type="match status" value="1"/>
</dbReference>
<dbReference type="InterPro" id="IPR002110">
    <property type="entry name" value="Ankyrin_rpt"/>
</dbReference>
<accession>A0A6U4NPW1</accession>
<evidence type="ECO:0000313" key="8">
    <source>
        <dbReference type="EMBL" id="CAD8738214.1"/>
    </source>
</evidence>
<reference evidence="8" key="1">
    <citation type="submission" date="2021-01" db="EMBL/GenBank/DDBJ databases">
        <authorList>
            <person name="Corre E."/>
            <person name="Pelletier E."/>
            <person name="Niang G."/>
            <person name="Scheremetjew M."/>
            <person name="Finn R."/>
            <person name="Kale V."/>
            <person name="Holt S."/>
            <person name="Cochrane G."/>
            <person name="Meng A."/>
            <person name="Brown T."/>
            <person name="Cohen L."/>
        </authorList>
    </citation>
    <scope>NUCLEOTIDE SEQUENCE</scope>
    <source>
        <strain evidence="8">CCMP441</strain>
    </source>
</reference>
<dbReference type="PROSITE" id="PS50088">
    <property type="entry name" value="ANK_REPEAT"/>
    <property type="match status" value="1"/>
</dbReference>
<comment type="similarity">
    <text evidence="1">Belongs to the protein kinase superfamily. TKL Ser/Thr protein kinase family.</text>
</comment>
<dbReference type="PANTHER" id="PTHR44329">
    <property type="entry name" value="SERINE/THREONINE-PROTEIN KINASE TNNI3K-RELATED"/>
    <property type="match status" value="1"/>
</dbReference>
<dbReference type="GO" id="GO:0004674">
    <property type="term" value="F:protein serine/threonine kinase activity"/>
    <property type="evidence" value="ECO:0007669"/>
    <property type="project" value="TreeGrafter"/>
</dbReference>
<gene>
    <name evidence="8" type="ORF">HAND1043_LOCUS4706</name>
</gene>
<dbReference type="PANTHER" id="PTHR44329:SF140">
    <property type="entry name" value="INACTIVE PROTEIN TYROSINE KINASE PTKL"/>
    <property type="match status" value="1"/>
</dbReference>
<dbReference type="InterPro" id="IPR051681">
    <property type="entry name" value="Ser/Thr_Kinases-Pseudokinases"/>
</dbReference>
<dbReference type="GO" id="GO:0005524">
    <property type="term" value="F:ATP binding"/>
    <property type="evidence" value="ECO:0007669"/>
    <property type="project" value="UniProtKB-KW"/>
</dbReference>
<keyword evidence="5" id="KW-0067">ATP-binding</keyword>
<dbReference type="InterPro" id="IPR008271">
    <property type="entry name" value="Ser/Thr_kinase_AS"/>
</dbReference>
<dbReference type="AlphaFoldDB" id="A0A6U4NPW1"/>
<dbReference type="CDD" id="cd13999">
    <property type="entry name" value="STKc_MAP3K-like"/>
    <property type="match status" value="1"/>
</dbReference>
<evidence type="ECO:0000256" key="1">
    <source>
        <dbReference type="ARBA" id="ARBA00005843"/>
    </source>
</evidence>
<keyword evidence="6" id="KW-0040">ANK repeat</keyword>
<feature type="domain" description="Protein kinase" evidence="7">
    <location>
        <begin position="126"/>
        <end position="392"/>
    </location>
</feature>
<keyword evidence="4" id="KW-0418">Kinase</keyword>
<evidence type="ECO:0000256" key="2">
    <source>
        <dbReference type="ARBA" id="ARBA00022679"/>
    </source>
</evidence>
<evidence type="ECO:0000256" key="5">
    <source>
        <dbReference type="ARBA" id="ARBA00022840"/>
    </source>
</evidence>
<dbReference type="Gene3D" id="3.30.200.20">
    <property type="entry name" value="Phosphorylase Kinase, domain 1"/>
    <property type="match status" value="1"/>
</dbReference>
<dbReference type="SUPFAM" id="SSF56112">
    <property type="entry name" value="Protein kinase-like (PK-like)"/>
    <property type="match status" value="1"/>
</dbReference>
<dbReference type="Gene3D" id="1.10.510.10">
    <property type="entry name" value="Transferase(Phosphotransferase) domain 1"/>
    <property type="match status" value="1"/>
</dbReference>
<dbReference type="EMBL" id="HBFK01007792">
    <property type="protein sequence ID" value="CAD8738214.1"/>
    <property type="molecule type" value="Transcribed_RNA"/>
</dbReference>
<dbReference type="PROSITE" id="PS50011">
    <property type="entry name" value="PROTEIN_KINASE_DOM"/>
    <property type="match status" value="1"/>
</dbReference>
<protein>
    <recommendedName>
        <fullName evidence="7">Protein kinase domain-containing protein</fullName>
    </recommendedName>
</protein>
<keyword evidence="2" id="KW-0808">Transferase</keyword>
<proteinExistence type="inferred from homology"/>
<dbReference type="InterPro" id="IPR000719">
    <property type="entry name" value="Prot_kinase_dom"/>
</dbReference>
<keyword evidence="3" id="KW-0547">Nucleotide-binding</keyword>
<dbReference type="FunFam" id="3.30.200.20:FF:000180">
    <property type="entry name" value="serine/threonine-protein kinase STY46-like"/>
    <property type="match status" value="1"/>
</dbReference>
<feature type="repeat" description="ANK" evidence="6">
    <location>
        <begin position="29"/>
        <end position="61"/>
    </location>
</feature>
<dbReference type="InterPro" id="IPR036770">
    <property type="entry name" value="Ankyrin_rpt-contain_sf"/>
</dbReference>
<dbReference type="PROSITE" id="PS00108">
    <property type="entry name" value="PROTEIN_KINASE_ST"/>
    <property type="match status" value="1"/>
</dbReference>
<dbReference type="Pfam" id="PF12796">
    <property type="entry name" value="Ank_2"/>
    <property type="match status" value="1"/>
</dbReference>
<dbReference type="SUPFAM" id="SSF48403">
    <property type="entry name" value="Ankyrin repeat"/>
    <property type="match status" value="1"/>
</dbReference>
<dbReference type="PROSITE" id="PS50297">
    <property type="entry name" value="ANK_REP_REGION"/>
    <property type="match status" value="1"/>
</dbReference>
<evidence type="ECO:0000259" key="7">
    <source>
        <dbReference type="PROSITE" id="PS50011"/>
    </source>
</evidence>
<evidence type="ECO:0000256" key="3">
    <source>
        <dbReference type="ARBA" id="ARBA00022741"/>
    </source>
</evidence>
<evidence type="ECO:0000256" key="6">
    <source>
        <dbReference type="PROSITE-ProRule" id="PRU00023"/>
    </source>
</evidence>
<organism evidence="8">
    <name type="scientific">Hemiselmis andersenii</name>
    <name type="common">Cryptophyte alga</name>
    <dbReference type="NCBI Taxonomy" id="464988"/>
    <lineage>
        <taxon>Eukaryota</taxon>
        <taxon>Cryptophyceae</taxon>
        <taxon>Cryptomonadales</taxon>
        <taxon>Hemiselmidaceae</taxon>
        <taxon>Hemiselmis</taxon>
    </lineage>
</organism>
<dbReference type="Pfam" id="PF07714">
    <property type="entry name" value="PK_Tyr_Ser-Thr"/>
    <property type="match status" value="1"/>
</dbReference>
<sequence>MCSAASKGDLAQVTKLVTGGVSVNSADYDGRSALHLASAEGHDQIVKFLVAHKADVNRLDRWGGDPLKDAVRSGHRKVQEVLLAAGAGQGGTVDAVKEQLELDSYGARPLALKARAENWAVARSEIKMGGVLGEGQQGYVMRGDWRGMPVVCKVIKNTDSAADDLDFQNEISVLSHLRHPNLVLFLGACVDGEPKIIISEYLSGGSLEDCYEQKNKEKGKSFRPPTQQIHMWSIELARALNFLHMCVPCILHRDLKPGNLLLTQEGHLKVSDFGLSKIIDKSTKGEYVMTGVTGTLRYMAPEVMRSEVYNEKVDIYSYGMVLWYMCTGERPLLGANQKTFLNAALHREHLRPDLRPIKFKPMADLMEDCWAGDPNDRPGASEIVTRLSSMQLPSNPKQKASGQVGRDKCVVC</sequence>
<dbReference type="InterPro" id="IPR001245">
    <property type="entry name" value="Ser-Thr/Tyr_kinase_cat_dom"/>
</dbReference>
<name>A0A6U4NPW1_HEMAN</name>
<dbReference type="InterPro" id="IPR011009">
    <property type="entry name" value="Kinase-like_dom_sf"/>
</dbReference>
<evidence type="ECO:0000256" key="4">
    <source>
        <dbReference type="ARBA" id="ARBA00022777"/>
    </source>
</evidence>